<evidence type="ECO:0000259" key="2">
    <source>
        <dbReference type="Pfam" id="PF20155"/>
    </source>
</evidence>
<dbReference type="Pfam" id="PF20155">
    <property type="entry name" value="TMP_3"/>
    <property type="match status" value="1"/>
</dbReference>
<proteinExistence type="predicted"/>
<feature type="region of interest" description="Disordered" evidence="1">
    <location>
        <begin position="411"/>
        <end position="441"/>
    </location>
</feature>
<organism evidence="3">
    <name type="scientific">Rhizobium leguminosarum</name>
    <dbReference type="NCBI Taxonomy" id="384"/>
    <lineage>
        <taxon>Bacteria</taxon>
        <taxon>Pseudomonadati</taxon>
        <taxon>Pseudomonadota</taxon>
        <taxon>Alphaproteobacteria</taxon>
        <taxon>Hyphomicrobiales</taxon>
        <taxon>Rhizobiaceae</taxon>
        <taxon>Rhizobium/Agrobacterium group</taxon>
        <taxon>Rhizobium</taxon>
    </lineage>
</organism>
<comment type="caution">
    <text evidence="3">The sequence shown here is derived from an EMBL/GenBank/DDBJ whole genome shotgun (WGS) entry which is preliminary data.</text>
</comment>
<accession>A0A179BTW2</accession>
<evidence type="ECO:0000256" key="1">
    <source>
        <dbReference type="SAM" id="MobiDB-lite"/>
    </source>
</evidence>
<evidence type="ECO:0000313" key="3">
    <source>
        <dbReference type="EMBL" id="OAP95096.1"/>
    </source>
</evidence>
<dbReference type="InterPro" id="IPR013491">
    <property type="entry name" value="Tape_meas_N"/>
</dbReference>
<dbReference type="NCBIfam" id="TIGR02675">
    <property type="entry name" value="tape_meas_nterm"/>
    <property type="match status" value="1"/>
</dbReference>
<sequence length="731" mass="74172">MATDLEQLVVSLSADIKKYENSLNRAMGIANKNTRAIESRFASMNKKLSSGFDGFASSAARAFALVGGAAGAKELLDAGTRISNSLKVAGLSGKELDAVYQKLLVSAKNNAAPLETLVTLYGRASQSQKELGVNSEQLLAFTNNVALALRVAGTDATTASGSLLQLGQALGSGTVHAEEFNSILEGTPTIAQAVAIGLKEAGGSVARLKALVVDGKVSSEAFFRAFEAGAPVLQDKVAGATLTLDQHLTNLQTSLIDAARRFNESSEASKTFGTAIDQVSGFVNSVNFDSLIGQVTAVINAMNSGIATANSFANAIGQLSGLASVGKAIVGSLPGDTVKSYLGGGLVIKQDDLITDRINEAFTGQIEQAGKLTADAVKNSVLGGGAATTPKGGRLAESAAASVKPVSIADFKPTTTSKGGGGSKSKGGGGAGGGSKGADEYQREIEQIKERTVALQNETAAQATVNPLVDDYGFALEKARAQSDLMTAAQKAGITITPALKASIDQLATGYANASVAAEKLQASQDRVKDAAEDFRSTAKDITSGFISDLRSGSSAAEALSNALNKVLDKVIDIGLNAIFGGGGGAGGGLFAGIGALLGFSEGGYTGPGGKNEPAGVVHKGEYVMDAETTKRIGVKNLRRLQGYASGGLVGAPAMPVVRSGGASAARNGKTDIQVGVSVDDTGGLRAYVKSVSNDTVAAASPRIVSAANQQVVPTMAKYQNDSAGGDYRTG</sequence>
<dbReference type="AlphaFoldDB" id="A0A179BTW2"/>
<reference evidence="3" key="1">
    <citation type="submission" date="2016-04" db="EMBL/GenBank/DDBJ databases">
        <title>Fast-growing isolate from the root nodules of Vavilovia formosa.</title>
        <authorList>
            <person name="Kimeklis A."/>
            <person name="Safronova V."/>
            <person name="Belimov A."/>
            <person name="Andronov E."/>
        </authorList>
    </citation>
    <scope>NUCLEOTIDE SEQUENCE [LARGE SCALE GENOMIC DNA]</scope>
    <source>
        <strain evidence="3">Vaf-46</strain>
    </source>
</reference>
<feature type="domain" description="Tape measure protein N-terminal" evidence="2">
    <location>
        <begin position="74"/>
        <end position="264"/>
    </location>
</feature>
<name>A0A179BTW2_RHILE</name>
<dbReference type="EMBL" id="LWBS01000121">
    <property type="protein sequence ID" value="OAP95096.1"/>
    <property type="molecule type" value="Genomic_DNA"/>
</dbReference>
<protein>
    <recommendedName>
        <fullName evidence="2">Tape measure protein N-terminal domain-containing protein</fullName>
    </recommendedName>
</protein>
<gene>
    <name evidence="3" type="ORF">A4U53_17895</name>
</gene>
<feature type="compositionally biased region" description="Gly residues" evidence="1">
    <location>
        <begin position="418"/>
        <end position="436"/>
    </location>
</feature>